<accession>A0AAV2YQ73</accession>
<proteinExistence type="predicted"/>
<dbReference type="Gene3D" id="1.10.10.60">
    <property type="entry name" value="Homeodomain-like"/>
    <property type="match status" value="1"/>
</dbReference>
<evidence type="ECO:0000259" key="2">
    <source>
        <dbReference type="Pfam" id="PF13358"/>
    </source>
</evidence>
<dbReference type="InterPro" id="IPR025246">
    <property type="entry name" value="IS30-like_HTH"/>
</dbReference>
<dbReference type="NCBIfam" id="NF033545">
    <property type="entry name" value="transpos_IS630"/>
    <property type="match status" value="1"/>
</dbReference>
<feature type="domain" description="Transposase Tc1-like" evidence="1">
    <location>
        <begin position="77"/>
        <end position="131"/>
    </location>
</feature>
<feature type="domain" description="Tc1-like transposase DDE" evidence="2">
    <location>
        <begin position="142"/>
        <end position="296"/>
    </location>
</feature>
<dbReference type="InterPro" id="IPR052338">
    <property type="entry name" value="Transposase_5"/>
</dbReference>
<evidence type="ECO:0000313" key="5">
    <source>
        <dbReference type="Proteomes" id="UP001146120"/>
    </source>
</evidence>
<dbReference type="PANTHER" id="PTHR23022">
    <property type="entry name" value="TRANSPOSABLE ELEMENT-RELATED"/>
    <property type="match status" value="1"/>
</dbReference>
<dbReference type="Gene3D" id="3.30.420.10">
    <property type="entry name" value="Ribonuclease H-like superfamily/Ribonuclease H"/>
    <property type="match status" value="1"/>
</dbReference>
<dbReference type="Pfam" id="PF01498">
    <property type="entry name" value="HTH_Tnp_Tc3_2"/>
    <property type="match status" value="1"/>
</dbReference>
<dbReference type="Proteomes" id="UP001146120">
    <property type="component" value="Unassembled WGS sequence"/>
</dbReference>
<dbReference type="InterPro" id="IPR038717">
    <property type="entry name" value="Tc1-like_DDE_dom"/>
</dbReference>
<dbReference type="Gene3D" id="1.10.10.10">
    <property type="entry name" value="Winged helix-like DNA-binding domain superfamily/Winged helix DNA-binding domain"/>
    <property type="match status" value="1"/>
</dbReference>
<name>A0AAV2YQ73_9STRA</name>
<protein>
    <recommendedName>
        <fullName evidence="6">Transposase</fullName>
    </recommendedName>
</protein>
<dbReference type="PANTHER" id="PTHR23022:SF129">
    <property type="entry name" value="TRANSPOSABLE ELEMENT TC3 TRANSPOSASE"/>
    <property type="match status" value="1"/>
</dbReference>
<comment type="caution">
    <text evidence="4">The sequence shown here is derived from an EMBL/GenBank/DDBJ whole genome shotgun (WGS) entry which is preliminary data.</text>
</comment>
<dbReference type="Pfam" id="PF13936">
    <property type="entry name" value="HTH_38"/>
    <property type="match status" value="1"/>
</dbReference>
<dbReference type="InterPro" id="IPR036397">
    <property type="entry name" value="RNaseH_sf"/>
</dbReference>
<sequence length="335" mass="38582">MPRGSEITAEERAAIQAFLSVGKSCRWIAKEIGRSKSAIADVRKCLDGENKTRRRGARPKLSRREGRRAVRLAISQQLSAAKIKQELGVQCHSQTILNVINGTNYARYKKRKQAPDLSARHRRARLKFVKDRIANNAFWRYVLFSDEKKFNLDGPDCYRFYWHDLRRDDQIFSKRVGGGGSVQIWAFFGASGKSELVFLKGRQISSAYTQRLQQYLLPHIEKLREMNPENPVIFQQDNCSYHDSRETKAWFESAGVDVMDWPSKSPDLNPIENVWGKLSRDVYAGGRQFRTVDELRAQIKESWSRITQEYLNDLIESMPRRLVAVVEATGGSTDY</sequence>
<dbReference type="InterPro" id="IPR002492">
    <property type="entry name" value="Transposase_Tc1-like"/>
</dbReference>
<dbReference type="Pfam" id="PF13358">
    <property type="entry name" value="DDE_3"/>
    <property type="match status" value="1"/>
</dbReference>
<dbReference type="InterPro" id="IPR047655">
    <property type="entry name" value="Transpos_IS630-like"/>
</dbReference>
<reference evidence="4" key="2">
    <citation type="journal article" date="2023" name="Microbiol Resour">
        <title>Decontamination and Annotation of the Draft Genome Sequence of the Oomycete Lagenidium giganteum ARSEF 373.</title>
        <authorList>
            <person name="Morgan W.R."/>
            <person name="Tartar A."/>
        </authorList>
    </citation>
    <scope>NUCLEOTIDE SEQUENCE</scope>
    <source>
        <strain evidence="4">ARSEF 373</strain>
    </source>
</reference>
<reference evidence="4" key="1">
    <citation type="submission" date="2022-11" db="EMBL/GenBank/DDBJ databases">
        <authorList>
            <person name="Morgan W.R."/>
            <person name="Tartar A."/>
        </authorList>
    </citation>
    <scope>NUCLEOTIDE SEQUENCE</scope>
    <source>
        <strain evidence="4">ARSEF 373</strain>
    </source>
</reference>
<dbReference type="InterPro" id="IPR036388">
    <property type="entry name" value="WH-like_DNA-bd_sf"/>
</dbReference>
<dbReference type="EMBL" id="DAKRPA010000184">
    <property type="protein sequence ID" value="DAZ95921.1"/>
    <property type="molecule type" value="Genomic_DNA"/>
</dbReference>
<dbReference type="GO" id="GO:0015074">
    <property type="term" value="P:DNA integration"/>
    <property type="evidence" value="ECO:0007669"/>
    <property type="project" value="InterPro"/>
</dbReference>
<evidence type="ECO:0008006" key="6">
    <source>
        <dbReference type="Google" id="ProtNLM"/>
    </source>
</evidence>
<feature type="domain" description="Transposase IS30-like HTH" evidence="3">
    <location>
        <begin position="4"/>
        <end position="40"/>
    </location>
</feature>
<organism evidence="4 5">
    <name type="scientific">Lagenidium giganteum</name>
    <dbReference type="NCBI Taxonomy" id="4803"/>
    <lineage>
        <taxon>Eukaryota</taxon>
        <taxon>Sar</taxon>
        <taxon>Stramenopiles</taxon>
        <taxon>Oomycota</taxon>
        <taxon>Peronosporomycetes</taxon>
        <taxon>Pythiales</taxon>
        <taxon>Pythiaceae</taxon>
    </lineage>
</organism>
<gene>
    <name evidence="4" type="ORF">N0F65_012398</name>
</gene>
<evidence type="ECO:0000313" key="4">
    <source>
        <dbReference type="EMBL" id="DAZ95921.1"/>
    </source>
</evidence>
<evidence type="ECO:0000259" key="3">
    <source>
        <dbReference type="Pfam" id="PF13936"/>
    </source>
</evidence>
<evidence type="ECO:0000259" key="1">
    <source>
        <dbReference type="Pfam" id="PF01498"/>
    </source>
</evidence>
<keyword evidence="5" id="KW-1185">Reference proteome</keyword>
<dbReference type="GO" id="GO:0006313">
    <property type="term" value="P:DNA transposition"/>
    <property type="evidence" value="ECO:0007669"/>
    <property type="project" value="InterPro"/>
</dbReference>
<dbReference type="GO" id="GO:0003677">
    <property type="term" value="F:DNA binding"/>
    <property type="evidence" value="ECO:0007669"/>
    <property type="project" value="InterPro"/>
</dbReference>
<dbReference type="AlphaFoldDB" id="A0AAV2YQ73"/>